<protein>
    <submittedName>
        <fullName evidence="12">Thimet oligopeptidase</fullName>
    </submittedName>
</protein>
<feature type="binding site" description="axial binding residue" evidence="9">
    <location>
        <position position="400"/>
    </location>
    <ligand>
        <name>heme</name>
        <dbReference type="ChEBI" id="CHEBI:30413"/>
    </ligand>
    <ligandPart>
        <name>Fe</name>
        <dbReference type="ChEBI" id="CHEBI:18248"/>
    </ligandPart>
</feature>
<dbReference type="Gene3D" id="1.20.1050.40">
    <property type="entry name" value="Endopeptidase. Chain P, domain 1"/>
    <property type="match status" value="1"/>
</dbReference>
<feature type="domain" description="Peptidase M3A/M3B catalytic" evidence="11">
    <location>
        <begin position="688"/>
        <end position="861"/>
    </location>
</feature>
<dbReference type="GO" id="GO:0005758">
    <property type="term" value="C:mitochondrial intermembrane space"/>
    <property type="evidence" value="ECO:0007669"/>
    <property type="project" value="TreeGrafter"/>
</dbReference>
<dbReference type="GO" id="GO:0004222">
    <property type="term" value="F:metalloendopeptidase activity"/>
    <property type="evidence" value="ECO:0007669"/>
    <property type="project" value="InterPro"/>
</dbReference>
<evidence type="ECO:0000256" key="4">
    <source>
        <dbReference type="ARBA" id="ARBA00022801"/>
    </source>
</evidence>
<evidence type="ECO:0000313" key="13">
    <source>
        <dbReference type="Proteomes" id="UP000231358"/>
    </source>
</evidence>
<evidence type="ECO:0000256" key="1">
    <source>
        <dbReference type="ARBA" id="ARBA00006040"/>
    </source>
</evidence>
<dbReference type="InterPro" id="IPR024077">
    <property type="entry name" value="Neurolysin/TOP_dom2"/>
</dbReference>
<keyword evidence="8 10" id="KW-0482">Metalloprotease</keyword>
<accession>A0A2G7GAB1</accession>
<evidence type="ECO:0000256" key="5">
    <source>
        <dbReference type="ARBA" id="ARBA00022833"/>
    </source>
</evidence>
<evidence type="ECO:0000256" key="7">
    <source>
        <dbReference type="ARBA" id="ARBA00023004"/>
    </source>
</evidence>
<keyword evidence="3 9" id="KW-0479">Metal-binding</keyword>
<dbReference type="GO" id="GO:0016705">
    <property type="term" value="F:oxidoreductase activity, acting on paired donors, with incorporation or reduction of molecular oxygen"/>
    <property type="evidence" value="ECO:0007669"/>
    <property type="project" value="InterPro"/>
</dbReference>
<evidence type="ECO:0000256" key="10">
    <source>
        <dbReference type="RuleBase" id="RU003435"/>
    </source>
</evidence>
<keyword evidence="7 9" id="KW-0408">Iron</keyword>
<keyword evidence="2 10" id="KW-0645">Protease</keyword>
<dbReference type="PANTHER" id="PTHR11804:SF84">
    <property type="entry name" value="SACCHAROLYSIN"/>
    <property type="match status" value="1"/>
</dbReference>
<dbReference type="PROSITE" id="PS00086">
    <property type="entry name" value="CYTOCHROME_P450"/>
    <property type="match status" value="1"/>
</dbReference>
<dbReference type="InterPro" id="IPR001567">
    <property type="entry name" value="Pept_M3A_M3B_dom"/>
</dbReference>
<organism evidence="12 13">
    <name type="scientific">Aspergillus arachidicola</name>
    <dbReference type="NCBI Taxonomy" id="656916"/>
    <lineage>
        <taxon>Eukaryota</taxon>
        <taxon>Fungi</taxon>
        <taxon>Dikarya</taxon>
        <taxon>Ascomycota</taxon>
        <taxon>Pezizomycotina</taxon>
        <taxon>Eurotiomycetes</taxon>
        <taxon>Eurotiomycetidae</taxon>
        <taxon>Eurotiales</taxon>
        <taxon>Aspergillaceae</taxon>
        <taxon>Aspergillus</taxon>
        <taxon>Aspergillus subgen. Circumdati</taxon>
    </lineage>
</organism>
<dbReference type="Proteomes" id="UP000231358">
    <property type="component" value="Unassembled WGS sequence"/>
</dbReference>
<evidence type="ECO:0000313" key="12">
    <source>
        <dbReference type="EMBL" id="PIG89756.1"/>
    </source>
</evidence>
<evidence type="ECO:0000256" key="6">
    <source>
        <dbReference type="ARBA" id="ARBA00023002"/>
    </source>
</evidence>
<keyword evidence="4 10" id="KW-0378">Hydrolase</keyword>
<keyword evidence="6" id="KW-0560">Oxidoreductase</keyword>
<dbReference type="GO" id="GO:0004497">
    <property type="term" value="F:monooxygenase activity"/>
    <property type="evidence" value="ECO:0007669"/>
    <property type="project" value="InterPro"/>
</dbReference>
<comment type="similarity">
    <text evidence="1 10">Belongs to the peptidase M3 family.</text>
</comment>
<dbReference type="PRINTS" id="PR00463">
    <property type="entry name" value="EP450I"/>
</dbReference>
<evidence type="ECO:0000256" key="9">
    <source>
        <dbReference type="PIRSR" id="PIRSR602401-1"/>
    </source>
</evidence>
<dbReference type="STRING" id="656916.A0A2G7GAB1"/>
<dbReference type="PANTHER" id="PTHR11804">
    <property type="entry name" value="PROTEASE M3 THIMET OLIGOPEPTIDASE-RELATED"/>
    <property type="match status" value="1"/>
</dbReference>
<dbReference type="InterPro" id="IPR017972">
    <property type="entry name" value="Cyt_P450_CS"/>
</dbReference>
<gene>
    <name evidence="12" type="ORF">AARAC_005033</name>
</gene>
<evidence type="ECO:0000256" key="2">
    <source>
        <dbReference type="ARBA" id="ARBA00022670"/>
    </source>
</evidence>
<comment type="cofactor">
    <cofactor evidence="9">
        <name>heme</name>
        <dbReference type="ChEBI" id="CHEBI:30413"/>
    </cofactor>
</comment>
<dbReference type="Gene3D" id="1.10.1370.10">
    <property type="entry name" value="Neurolysin, domain 3"/>
    <property type="match status" value="2"/>
</dbReference>
<dbReference type="SUPFAM" id="SSF55486">
    <property type="entry name" value="Metalloproteases ('zincins'), catalytic domain"/>
    <property type="match status" value="1"/>
</dbReference>
<dbReference type="Pfam" id="PF01432">
    <property type="entry name" value="Peptidase_M3"/>
    <property type="match status" value="2"/>
</dbReference>
<dbReference type="EMBL" id="NEXV01000045">
    <property type="protein sequence ID" value="PIG89756.1"/>
    <property type="molecule type" value="Genomic_DNA"/>
</dbReference>
<evidence type="ECO:0000256" key="8">
    <source>
        <dbReference type="ARBA" id="ARBA00023049"/>
    </source>
</evidence>
<keyword evidence="13" id="KW-1185">Reference proteome</keyword>
<dbReference type="SUPFAM" id="SSF48264">
    <property type="entry name" value="Cytochrome P450"/>
    <property type="match status" value="1"/>
</dbReference>
<evidence type="ECO:0000256" key="3">
    <source>
        <dbReference type="ARBA" id="ARBA00022723"/>
    </source>
</evidence>
<dbReference type="InterPro" id="IPR036396">
    <property type="entry name" value="Cyt_P450_sf"/>
</dbReference>
<comment type="cofactor">
    <cofactor evidence="10">
        <name>Zn(2+)</name>
        <dbReference type="ChEBI" id="CHEBI:29105"/>
    </cofactor>
    <text evidence="10">Binds 1 zinc ion.</text>
</comment>
<dbReference type="InterPro" id="IPR024080">
    <property type="entry name" value="Neurolysin/TOP_N"/>
</dbReference>
<feature type="domain" description="Peptidase M3A/M3B catalytic" evidence="11">
    <location>
        <begin position="875"/>
        <end position="1029"/>
    </location>
</feature>
<keyword evidence="5 10" id="KW-0862">Zinc</keyword>
<dbReference type="AlphaFoldDB" id="A0A2G7GAB1"/>
<proteinExistence type="inferred from homology"/>
<dbReference type="Gene3D" id="1.10.630.10">
    <property type="entry name" value="Cytochrome P450"/>
    <property type="match status" value="2"/>
</dbReference>
<evidence type="ECO:0000259" key="11">
    <source>
        <dbReference type="Pfam" id="PF01432"/>
    </source>
</evidence>
<dbReference type="GO" id="GO:0020037">
    <property type="term" value="F:heme binding"/>
    <property type="evidence" value="ECO:0007669"/>
    <property type="project" value="InterPro"/>
</dbReference>
<dbReference type="GO" id="GO:0005506">
    <property type="term" value="F:iron ion binding"/>
    <property type="evidence" value="ECO:0007669"/>
    <property type="project" value="InterPro"/>
</dbReference>
<dbReference type="InterPro" id="IPR001128">
    <property type="entry name" value="Cyt_P450"/>
</dbReference>
<comment type="caution">
    <text evidence="12">The sequence shown here is derived from an EMBL/GenBank/DDBJ whole genome shotgun (WGS) entry which is preliminary data.</text>
</comment>
<dbReference type="GO" id="GO:0006518">
    <property type="term" value="P:peptide metabolic process"/>
    <property type="evidence" value="ECO:0007669"/>
    <property type="project" value="TreeGrafter"/>
</dbReference>
<dbReference type="Pfam" id="PF00067">
    <property type="entry name" value="p450"/>
    <property type="match status" value="1"/>
</dbReference>
<name>A0A2G7GAB1_9EURO</name>
<sequence length="1039" mass="118220">MHLSEYIAKNLSLPSILSTVAVASLIYQALNVAWNISPFHPLGHIPGPRLAAATYLPEFYYDVVKFGQYTKKIKQFHEIYGPVVRISPNEVHCNDVRFADEIYPLGGRKRDKPPHQVRGSGAMAHAIFSTIDHDIHRVRRTAIAKFFSRGQVSRLEPKIHKLAQHLCDKILTQGKEPLDIPSAYSCFSTDVDMPASIKKTKADLDAGITRKGQTVFGSLLESDLPAEEKSVQRLTDEAASLIAAGTETVGWALAVTTYYLHSNPEKLQRLREEISQVVDASGHLPPWTTLEKLPYLGAVIYEGLRLSYGVSARTARVATEEDLVYHGEWTANGSNRPTTVSYKIPRGFAIGMSSMIMHHNESVFPESHSFIPERWLDDRLQRNKELERSIFNFSKGTRACVGINLAFCELHVVLTALTMRVFPHMQLYETTEDDVKYDHDLFNPLPKASMWRLLLSYHPAFACSRVRKMSEQTTLPPPPPKFDISAEDLEQNAKDLIDYIKQATTRRINSCTDNTTADFETIILPLAGMDNEIKSRIQYIALFQAISPCTDIRKASSIAINLVDKAYLSIFQNEDLFALVNRVRENLSPYVMDEEATRLLDKFHWMFLENGMYLTGKSRERFTWISRRLIELRVKFMETLGTDPGCLWKSKEQLAGVPLDRLSTGADEDGHEDLYQIPLTKPITNLILSKCRISETRKDVFLDSSTRYKANVEIFREIIVLRDESSRLLGFPSFAARKLSQQMLGSPARVDDFLQHLHDALKPLAEEEMLKLQKLANTCDPIHLWDFDFYHTRMLEEQSHVDHEYISQWFPAKVTIQRMLGIYGELFGLQFEKVEALESSHTWHPDVDVFSVWEEHKSSFIGCSGKKDMTQPPMEIPLDLAENLGATKQLNQGILTLRQVAFSKFDMQIHHPASHYDVETMGIPELYNSLLENTTGLRGPGDGYNWGNGHVTTSHYVWGQEASYYSYLYTRTLAADIWSSCFKMSPMSREEGLRYRRQILNNGGSKDEHKLVQNLLARVSTPEAYLRDIGCQPTPLPLK</sequence>
<dbReference type="CDD" id="cd11062">
    <property type="entry name" value="CYP58-like"/>
    <property type="match status" value="1"/>
</dbReference>
<reference evidence="12 13" key="1">
    <citation type="submission" date="2017-05" db="EMBL/GenBank/DDBJ databases">
        <title>Genome sequence for an aflatoxigenic pathogen of Argentinian peanut, Aspergillus arachidicola.</title>
        <authorList>
            <person name="Moore G."/>
            <person name="Beltz S.B."/>
            <person name="Mack B.M."/>
        </authorList>
    </citation>
    <scope>NUCLEOTIDE SEQUENCE [LARGE SCALE GENOMIC DNA]</scope>
    <source>
        <strain evidence="12 13">CBS 117610</strain>
    </source>
</reference>
<keyword evidence="9" id="KW-0349">Heme</keyword>
<dbReference type="InterPro" id="IPR002401">
    <property type="entry name" value="Cyt_P450_E_grp-I"/>
</dbReference>
<dbReference type="GO" id="GO:0006508">
    <property type="term" value="P:proteolysis"/>
    <property type="evidence" value="ECO:0007669"/>
    <property type="project" value="UniProtKB-KW"/>
</dbReference>
<dbReference type="InterPro" id="IPR045090">
    <property type="entry name" value="Pept_M3A_M3B"/>
</dbReference>